<evidence type="ECO:0000256" key="2">
    <source>
        <dbReference type="ARBA" id="ARBA00022771"/>
    </source>
</evidence>
<dbReference type="GO" id="GO:0008270">
    <property type="term" value="F:zinc ion binding"/>
    <property type="evidence" value="ECO:0007669"/>
    <property type="project" value="UniProtKB-KW"/>
</dbReference>
<dbReference type="PROSITE" id="PS50199">
    <property type="entry name" value="ZF_RANBP2_2"/>
    <property type="match status" value="1"/>
</dbReference>
<dbReference type="InterPro" id="IPR004087">
    <property type="entry name" value="KH_dom"/>
</dbReference>
<dbReference type="OMA" id="MAIIRIA"/>
<dbReference type="PROSITE" id="PS51698">
    <property type="entry name" value="U_BOX"/>
    <property type="match status" value="1"/>
</dbReference>
<dbReference type="InterPro" id="IPR036869">
    <property type="entry name" value="J_dom_sf"/>
</dbReference>
<feature type="domain" description="U-box" evidence="10">
    <location>
        <begin position="1182"/>
        <end position="1282"/>
    </location>
</feature>
<dbReference type="Gene3D" id="3.30.1370.10">
    <property type="entry name" value="K Homology domain, type 1"/>
    <property type="match status" value="1"/>
</dbReference>
<evidence type="ECO:0000256" key="6">
    <source>
        <dbReference type="SAM" id="Coils"/>
    </source>
</evidence>
<dbReference type="SMART" id="SM00322">
    <property type="entry name" value="KH"/>
    <property type="match status" value="1"/>
</dbReference>
<dbReference type="SUPFAM" id="SSF90209">
    <property type="entry name" value="Ran binding protein zinc finger-like"/>
    <property type="match status" value="1"/>
</dbReference>
<feature type="region of interest" description="Disordered" evidence="7">
    <location>
        <begin position="786"/>
        <end position="809"/>
    </location>
</feature>
<dbReference type="PROSITE" id="PS50076">
    <property type="entry name" value="DNAJ_2"/>
    <property type="match status" value="1"/>
</dbReference>
<dbReference type="KEGG" id="tps:THAPSDRAFT_24656"/>
<dbReference type="PaxDb" id="35128-Thaps24656"/>
<dbReference type="PANTHER" id="PTHR46573">
    <property type="entry name" value="WD REPEAT, SAM AND U-BOX DOMAIN-CONTAINING PROTEIN 1"/>
    <property type="match status" value="1"/>
</dbReference>
<dbReference type="STRING" id="35128.B8CBD3"/>
<gene>
    <name evidence="11" type="ORF">THAPSDRAFT_24656</name>
</gene>
<dbReference type="InterPro" id="IPR001623">
    <property type="entry name" value="DnaJ_domain"/>
</dbReference>
<evidence type="ECO:0000256" key="4">
    <source>
        <dbReference type="PROSITE-ProRule" id="PRU00117"/>
    </source>
</evidence>
<feature type="compositionally biased region" description="Polar residues" evidence="7">
    <location>
        <begin position="788"/>
        <end position="800"/>
    </location>
</feature>
<reference evidence="11 12" key="2">
    <citation type="journal article" date="2008" name="Nature">
        <title>The Phaeodactylum genome reveals the evolutionary history of diatom genomes.</title>
        <authorList>
            <person name="Bowler C."/>
            <person name="Allen A.E."/>
            <person name="Badger J.H."/>
            <person name="Grimwood J."/>
            <person name="Jabbari K."/>
            <person name="Kuo A."/>
            <person name="Maheswari U."/>
            <person name="Martens C."/>
            <person name="Maumus F."/>
            <person name="Otillar R.P."/>
            <person name="Rayko E."/>
            <person name="Salamov A."/>
            <person name="Vandepoele K."/>
            <person name="Beszteri B."/>
            <person name="Gruber A."/>
            <person name="Heijde M."/>
            <person name="Katinka M."/>
            <person name="Mock T."/>
            <person name="Valentin K."/>
            <person name="Verret F."/>
            <person name="Berges J.A."/>
            <person name="Brownlee C."/>
            <person name="Cadoret J.P."/>
            <person name="Chiovitti A."/>
            <person name="Choi C.J."/>
            <person name="Coesel S."/>
            <person name="De Martino A."/>
            <person name="Detter J.C."/>
            <person name="Durkin C."/>
            <person name="Falciatore A."/>
            <person name="Fournet J."/>
            <person name="Haruta M."/>
            <person name="Huysman M.J."/>
            <person name="Jenkins B.D."/>
            <person name="Jiroutova K."/>
            <person name="Jorgensen R.E."/>
            <person name="Joubert Y."/>
            <person name="Kaplan A."/>
            <person name="Kroger N."/>
            <person name="Kroth P.G."/>
            <person name="La Roche J."/>
            <person name="Lindquist E."/>
            <person name="Lommer M."/>
            <person name="Martin-Jezequel V."/>
            <person name="Lopez P.J."/>
            <person name="Lucas S."/>
            <person name="Mangogna M."/>
            <person name="McGinnis K."/>
            <person name="Medlin L.K."/>
            <person name="Montsant A."/>
            <person name="Oudot-Le Secq M.P."/>
            <person name="Napoli C."/>
            <person name="Obornik M."/>
            <person name="Parker M.S."/>
            <person name="Petit J.L."/>
            <person name="Porcel B.M."/>
            <person name="Poulsen N."/>
            <person name="Robison M."/>
            <person name="Rychlewski L."/>
            <person name="Rynearson T.A."/>
            <person name="Schmutz J."/>
            <person name="Shapiro H."/>
            <person name="Siaut M."/>
            <person name="Stanley M."/>
            <person name="Sussman M.R."/>
            <person name="Taylor A.R."/>
            <person name="Vardi A."/>
            <person name="von Dassow P."/>
            <person name="Vyverman W."/>
            <person name="Willis A."/>
            <person name="Wyrwicz L.S."/>
            <person name="Rokhsar D.S."/>
            <person name="Weissenbach J."/>
            <person name="Armbrust E.V."/>
            <person name="Green B.R."/>
            <person name="Van de Peer Y."/>
            <person name="Grigoriev I.V."/>
        </authorList>
    </citation>
    <scope>NUCLEOTIDE SEQUENCE [LARGE SCALE GENOMIC DNA]</scope>
    <source>
        <strain evidence="11 12">CCMP1335</strain>
    </source>
</reference>
<evidence type="ECO:0000256" key="5">
    <source>
        <dbReference type="PROSITE-ProRule" id="PRU00322"/>
    </source>
</evidence>
<dbReference type="InterPro" id="IPR004088">
    <property type="entry name" value="KH_dom_type_1"/>
</dbReference>
<keyword evidence="1" id="KW-0479">Metal-binding</keyword>
<keyword evidence="4" id="KW-0694">RNA-binding</keyword>
<feature type="compositionally biased region" description="Basic and acidic residues" evidence="7">
    <location>
        <begin position="852"/>
        <end position="861"/>
    </location>
</feature>
<dbReference type="SMART" id="SM00271">
    <property type="entry name" value="DnaJ"/>
    <property type="match status" value="1"/>
</dbReference>
<dbReference type="InterPro" id="IPR013083">
    <property type="entry name" value="Znf_RING/FYVE/PHD"/>
</dbReference>
<accession>B8CBD3</accession>
<dbReference type="Gene3D" id="1.10.287.110">
    <property type="entry name" value="DnaJ domain"/>
    <property type="match status" value="1"/>
</dbReference>
<proteinExistence type="predicted"/>
<feature type="compositionally biased region" description="Basic residues" evidence="7">
    <location>
        <begin position="105"/>
        <end position="117"/>
    </location>
</feature>
<dbReference type="InterPro" id="IPR036443">
    <property type="entry name" value="Znf_RanBP2_sf"/>
</dbReference>
<dbReference type="Proteomes" id="UP000001449">
    <property type="component" value="Chromosome 13"/>
</dbReference>
<dbReference type="SUPFAM" id="SSF46565">
    <property type="entry name" value="Chaperone J-domain"/>
    <property type="match status" value="1"/>
</dbReference>
<feature type="region of interest" description="Disordered" evidence="7">
    <location>
        <begin position="349"/>
        <end position="374"/>
    </location>
</feature>
<dbReference type="Pfam" id="PF00013">
    <property type="entry name" value="KH_1"/>
    <property type="match status" value="1"/>
</dbReference>
<dbReference type="InterPro" id="IPR001876">
    <property type="entry name" value="Znf_RanBP2"/>
</dbReference>
<evidence type="ECO:0000256" key="3">
    <source>
        <dbReference type="ARBA" id="ARBA00022833"/>
    </source>
</evidence>
<dbReference type="PANTHER" id="PTHR46573:SF1">
    <property type="entry name" value="WD REPEAT, SAM AND U-BOX DOMAIN-CONTAINING PROTEIN 1"/>
    <property type="match status" value="1"/>
</dbReference>
<evidence type="ECO:0000313" key="12">
    <source>
        <dbReference type="Proteomes" id="UP000001449"/>
    </source>
</evidence>
<sequence>MAPSSALALVTSTPKRAPPLLIPTAPVHRPTEMSTLPLLSPFQITRPQTSQLVQCFINEQFASDTVVAIQEKEGRIHGDLQKARSESGEDDTAASKDNSTIIKGSNKKSAKKSHKNTKATNSQYIKDLEGQLLTLAEALATARANLDHFSNFSRGVLQGEYNKIALTINDDSPRYIELEQTMNFLFDNDNRLTYFREMIPIVKKVGAKQSGTVIVSLPYLIKFQCKDAHSPIVTSLIEEMYQLYLTEELRFRLKDQISADGSKLRLLRQAEEALGQRTDASTELIRKHYRKKSIKLHPDRNGESFRPVFEEFTDARDVLSDVKLRQRYLREMLQVIGLAPIEKSQESWVAKHRPDKAMSDVKRRDDANKKDGPPQLEGGLFYQMLKGPMIQQHQDGKKSTVVSVSVHVPHPIYEFYSKSQTIELKRGDIAKGIPVTEQGASLRSSLCVGERVLSQGIWDVAWFAKLDSVGTDPLNPENATDESTTTRHSVSVAVHVTDQVHENNVQQFEWAEHQCKLVRAELQNVLQKARSQLSGDRYGHCHQLVVRAGKKHRYLKLTMNQIGKTSDVYHSLESLLDSSRIVLATLEDAHKRREKKGEGKRFKAYIASILESEDPVSWMNTVMEGELKRHGGDLNRLYQLFFEGKGRVVLLIDSEMYGAASLREDIFSTKQCKDLASKAIDVAAQEKLEEELEREAEAKQVKEEEARKKAERDAEIRNNWSMVGNTVVIRKLTSEKGKMLNESSGRVMNYSVDKDRFEVQCIESKERVFLKKDNLSVKYFGTLPISLPPNSNSDPKQPQAVQPKAKSQEPLAPAAWNCDRCTFENDEASAECSMCSSARRKKTTPVQGPKKPKADYDKDTVESSSSASNDGNADKITTVKKTIYVVSALSKMLTGKKGRKKNQLVEKSGASIQITTIANNKHVPVHLSGNQTAVAKAISSIEEAIGAENVCGKMPKPQQSPVPSPAPIVEALEDVLIAEQKQHNPMTEHGNAVEARAPPCLPPQLPSEIGIRNVTISSGADGSVSSINDRSHASRTISQQNFSLPENDSLLTCLREQQACIKGSAEEFFMWLVKSEDIDTIAALKEAVSDEDYLAESMKNGNGVCGVKGFKRKAFQRAVMDYREIGATTPIVSGPYDDLSSVAVSNGASVIRGMESTAFLPSFLFHDDDDASLKPISDHGDDIPDELMCPITTELLEDPVLAADGITYERSAIEDWFCTQMAIIRIAEEQLRVNPGLRRELDIVRRGITSPMRGITLPNLQLTPNTNLKIMTRAHKEKMNSISPNTSRFTFGQSNGY</sequence>
<dbReference type="CDD" id="cd06257">
    <property type="entry name" value="DnaJ"/>
    <property type="match status" value="1"/>
</dbReference>
<dbReference type="InterPro" id="IPR036612">
    <property type="entry name" value="KH_dom_type_1_sf"/>
</dbReference>
<feature type="coiled-coil region" evidence="6">
    <location>
        <begin position="682"/>
        <end position="714"/>
    </location>
</feature>
<dbReference type="GO" id="GO:0016567">
    <property type="term" value="P:protein ubiquitination"/>
    <property type="evidence" value="ECO:0007669"/>
    <property type="project" value="InterPro"/>
</dbReference>
<keyword evidence="3" id="KW-0862">Zinc</keyword>
<dbReference type="CDD" id="cd16655">
    <property type="entry name" value="RING-Ubox_WDSUB1-like"/>
    <property type="match status" value="1"/>
</dbReference>
<evidence type="ECO:0000256" key="7">
    <source>
        <dbReference type="SAM" id="MobiDB-lite"/>
    </source>
</evidence>
<evidence type="ECO:0000313" key="11">
    <source>
        <dbReference type="EMBL" id="EED89108.1"/>
    </source>
</evidence>
<feature type="domain" description="RanBP2-type" evidence="9">
    <location>
        <begin position="812"/>
        <end position="841"/>
    </location>
</feature>
<evidence type="ECO:0000259" key="8">
    <source>
        <dbReference type="PROSITE" id="PS50076"/>
    </source>
</evidence>
<feature type="compositionally biased region" description="Basic and acidic residues" evidence="7">
    <location>
        <begin position="78"/>
        <end position="87"/>
    </location>
</feature>
<evidence type="ECO:0008006" key="13">
    <source>
        <dbReference type="Google" id="ProtNLM"/>
    </source>
</evidence>
<dbReference type="Gene3D" id="2.30.30.380">
    <property type="entry name" value="Zn-finger domain of Sec23/24"/>
    <property type="match status" value="1"/>
</dbReference>
<feature type="region of interest" description="Disordered" evidence="7">
    <location>
        <begin position="78"/>
        <end position="119"/>
    </location>
</feature>
<organism evidence="11 12">
    <name type="scientific">Thalassiosira pseudonana</name>
    <name type="common">Marine diatom</name>
    <name type="synonym">Cyclotella nana</name>
    <dbReference type="NCBI Taxonomy" id="35128"/>
    <lineage>
        <taxon>Eukaryota</taxon>
        <taxon>Sar</taxon>
        <taxon>Stramenopiles</taxon>
        <taxon>Ochrophyta</taxon>
        <taxon>Bacillariophyta</taxon>
        <taxon>Coscinodiscophyceae</taxon>
        <taxon>Thalassiosirophycidae</taxon>
        <taxon>Thalassiosirales</taxon>
        <taxon>Thalassiosiraceae</taxon>
        <taxon>Thalassiosira</taxon>
    </lineage>
</organism>
<dbReference type="RefSeq" id="XP_002293372.1">
    <property type="nucleotide sequence ID" value="XM_002293336.1"/>
</dbReference>
<dbReference type="InterPro" id="IPR003613">
    <property type="entry name" value="Ubox_domain"/>
</dbReference>
<keyword evidence="2 5" id="KW-0863">Zinc-finger</keyword>
<dbReference type="Pfam" id="PF00226">
    <property type="entry name" value="DnaJ"/>
    <property type="match status" value="1"/>
</dbReference>
<evidence type="ECO:0000256" key="1">
    <source>
        <dbReference type="ARBA" id="ARBA00022723"/>
    </source>
</evidence>
<dbReference type="Gene3D" id="3.30.40.10">
    <property type="entry name" value="Zinc/RING finger domain, C3HC4 (zinc finger)"/>
    <property type="match status" value="1"/>
</dbReference>
<dbReference type="eggNOG" id="ENOG502SEHB">
    <property type="taxonomic scope" value="Eukaryota"/>
</dbReference>
<dbReference type="SMART" id="SM00504">
    <property type="entry name" value="Ubox"/>
    <property type="match status" value="1"/>
</dbReference>
<dbReference type="InParanoid" id="B8CBD3"/>
<evidence type="ECO:0000259" key="10">
    <source>
        <dbReference type="PROSITE" id="PS51698"/>
    </source>
</evidence>
<dbReference type="PROSITE" id="PS01358">
    <property type="entry name" value="ZF_RANBP2_1"/>
    <property type="match status" value="1"/>
</dbReference>
<feature type="domain" description="J" evidence="8">
    <location>
        <begin position="269"/>
        <end position="332"/>
    </location>
</feature>
<dbReference type="HOGENOM" id="CLU_261797_0_0_1"/>
<dbReference type="InterPro" id="IPR052085">
    <property type="entry name" value="WD-SAM-U-box"/>
</dbReference>
<dbReference type="GO" id="GO:0004842">
    <property type="term" value="F:ubiquitin-protein transferase activity"/>
    <property type="evidence" value="ECO:0007669"/>
    <property type="project" value="InterPro"/>
</dbReference>
<keyword evidence="6" id="KW-0175">Coiled coil</keyword>
<dbReference type="PROSITE" id="PS50084">
    <property type="entry name" value="KH_TYPE_1"/>
    <property type="match status" value="1"/>
</dbReference>
<feature type="region of interest" description="Disordered" evidence="7">
    <location>
        <begin position="834"/>
        <end position="873"/>
    </location>
</feature>
<dbReference type="CDD" id="cd22458">
    <property type="entry name" value="KH-I_MER1_like"/>
    <property type="match status" value="1"/>
</dbReference>
<evidence type="ECO:0000259" key="9">
    <source>
        <dbReference type="PROSITE" id="PS50199"/>
    </source>
</evidence>
<protein>
    <recommendedName>
        <fullName evidence="13">RanBP2-type domain-containing protein</fullName>
    </recommendedName>
</protein>
<dbReference type="GeneID" id="7453036"/>
<keyword evidence="12" id="KW-1185">Reference proteome</keyword>
<dbReference type="SUPFAM" id="SSF54791">
    <property type="entry name" value="Eukaryotic type KH-domain (KH-domain type I)"/>
    <property type="match status" value="1"/>
</dbReference>
<feature type="compositionally biased region" description="Basic and acidic residues" evidence="7">
    <location>
        <begin position="355"/>
        <end position="372"/>
    </location>
</feature>
<dbReference type="GO" id="GO:0003723">
    <property type="term" value="F:RNA binding"/>
    <property type="evidence" value="ECO:0007669"/>
    <property type="project" value="UniProtKB-UniRule"/>
</dbReference>
<name>B8CBD3_THAPS</name>
<dbReference type="Pfam" id="PF04564">
    <property type="entry name" value="U-box"/>
    <property type="match status" value="1"/>
</dbReference>
<dbReference type="SUPFAM" id="SSF57850">
    <property type="entry name" value="RING/U-box"/>
    <property type="match status" value="1"/>
</dbReference>
<reference evidence="11 12" key="1">
    <citation type="journal article" date="2004" name="Science">
        <title>The genome of the diatom Thalassiosira pseudonana: ecology, evolution, and metabolism.</title>
        <authorList>
            <person name="Armbrust E.V."/>
            <person name="Berges J.A."/>
            <person name="Bowler C."/>
            <person name="Green B.R."/>
            <person name="Martinez D."/>
            <person name="Putnam N.H."/>
            <person name="Zhou S."/>
            <person name="Allen A.E."/>
            <person name="Apt K.E."/>
            <person name="Bechner M."/>
            <person name="Brzezinski M.A."/>
            <person name="Chaal B.K."/>
            <person name="Chiovitti A."/>
            <person name="Davis A.K."/>
            <person name="Demarest M.S."/>
            <person name="Detter J.C."/>
            <person name="Glavina T."/>
            <person name="Goodstein D."/>
            <person name="Hadi M.Z."/>
            <person name="Hellsten U."/>
            <person name="Hildebrand M."/>
            <person name="Jenkins B.D."/>
            <person name="Jurka J."/>
            <person name="Kapitonov V.V."/>
            <person name="Kroger N."/>
            <person name="Lau W.W."/>
            <person name="Lane T.W."/>
            <person name="Larimer F.W."/>
            <person name="Lippmeier J.C."/>
            <person name="Lucas S."/>
            <person name="Medina M."/>
            <person name="Montsant A."/>
            <person name="Obornik M."/>
            <person name="Parker M.S."/>
            <person name="Palenik B."/>
            <person name="Pazour G.J."/>
            <person name="Richardson P.M."/>
            <person name="Rynearson T.A."/>
            <person name="Saito M.A."/>
            <person name="Schwartz D.C."/>
            <person name="Thamatrakoln K."/>
            <person name="Valentin K."/>
            <person name="Vardi A."/>
            <person name="Wilkerson F.P."/>
            <person name="Rokhsar D.S."/>
        </authorList>
    </citation>
    <scope>NUCLEOTIDE SEQUENCE [LARGE SCALE GENOMIC DNA]</scope>
    <source>
        <strain evidence="11 12">CCMP1335</strain>
    </source>
</reference>
<dbReference type="EMBL" id="CM000648">
    <property type="protein sequence ID" value="EED89108.1"/>
    <property type="molecule type" value="Genomic_DNA"/>
</dbReference>